<dbReference type="SUPFAM" id="SSF54593">
    <property type="entry name" value="Glyoxalase/Bleomycin resistance protein/Dihydroxybiphenyl dioxygenase"/>
    <property type="match status" value="1"/>
</dbReference>
<evidence type="ECO:0000313" key="1">
    <source>
        <dbReference type="EMBL" id="PLX18088.1"/>
    </source>
</evidence>
<dbReference type="InterPro" id="IPR029068">
    <property type="entry name" value="Glyas_Bleomycin-R_OHBP_Dase"/>
</dbReference>
<sequence length="117" mass="13875">MKANGIIFKKTSDLILITDFYTKRLGFSVWLKQPGCTIFKKGNMLLGFCEREPAETDGMITLFFEKREQVDKVYQEFKDIAIEPPSFNETYKIYQFFAKDPESRMLEFQWFETTPEL</sequence>
<dbReference type="Gene3D" id="3.10.180.10">
    <property type="entry name" value="2,3-Dihydroxybiphenyl 1,2-Dioxygenase, domain 1"/>
    <property type="match status" value="1"/>
</dbReference>
<dbReference type="AlphaFoldDB" id="A0A2N5ZHB0"/>
<proteinExistence type="predicted"/>
<evidence type="ECO:0000313" key="2">
    <source>
        <dbReference type="Proteomes" id="UP000234857"/>
    </source>
</evidence>
<accession>A0A2N5ZHB0</accession>
<gene>
    <name evidence="1" type="ORF">C0601_05700</name>
</gene>
<dbReference type="EMBL" id="PKTG01000072">
    <property type="protein sequence ID" value="PLX18088.1"/>
    <property type="molecule type" value="Genomic_DNA"/>
</dbReference>
<dbReference type="Proteomes" id="UP000234857">
    <property type="component" value="Unassembled WGS sequence"/>
</dbReference>
<organism evidence="1 2">
    <name type="scientific">Muiribacterium halophilum</name>
    <dbReference type="NCBI Taxonomy" id="2053465"/>
    <lineage>
        <taxon>Bacteria</taxon>
        <taxon>Candidatus Muiribacteriota</taxon>
        <taxon>Candidatus Muiribacteriia</taxon>
        <taxon>Candidatus Muiribacteriales</taxon>
        <taxon>Candidatus Muiribacteriaceae</taxon>
        <taxon>Candidatus Muiribacterium</taxon>
    </lineage>
</organism>
<comment type="caution">
    <text evidence="1">The sequence shown here is derived from an EMBL/GenBank/DDBJ whole genome shotgun (WGS) entry which is preliminary data.</text>
</comment>
<name>A0A2N5ZHB0_MUIH1</name>
<protein>
    <submittedName>
        <fullName evidence="1">Glyoxalase</fullName>
    </submittedName>
</protein>
<reference evidence="1 2" key="1">
    <citation type="submission" date="2017-11" db="EMBL/GenBank/DDBJ databases">
        <title>Genome-resolved metagenomics identifies genetic mobility, metabolic interactions, and unexpected diversity in perchlorate-reducing communities.</title>
        <authorList>
            <person name="Barnum T.P."/>
            <person name="Figueroa I.A."/>
            <person name="Carlstrom C.I."/>
            <person name="Lucas L.N."/>
            <person name="Engelbrektson A.L."/>
            <person name="Coates J.D."/>
        </authorList>
    </citation>
    <scope>NUCLEOTIDE SEQUENCE [LARGE SCALE GENOMIC DNA]</scope>
    <source>
        <strain evidence="1">BM706</strain>
    </source>
</reference>